<dbReference type="InterPro" id="IPR000219">
    <property type="entry name" value="DH_dom"/>
</dbReference>
<keyword evidence="6" id="KW-1185">Reference proteome</keyword>
<feature type="non-terminal residue" evidence="5">
    <location>
        <position position="558"/>
    </location>
</feature>
<dbReference type="Gene3D" id="2.30.29.30">
    <property type="entry name" value="Pleckstrin-homology domain (PH domain)/Phosphotyrosine-binding domain (PTB)"/>
    <property type="match status" value="1"/>
</dbReference>
<feature type="non-terminal residue" evidence="5">
    <location>
        <position position="1"/>
    </location>
</feature>
<sequence length="558" mass="63263">CAMEDLPGARTEAWAEGLHNANNNASPGGWPGTRGGHPLAAFGGPGAKPSYLDRVVQEIVESERTYARDLRSIVEGYLGKIIDAEEPVLRPEQVSALFGNIEDIYELSSTLLQNLESCANDPVAVAVCFVTRSQEFAIYTQYCNNYPSSVAALTECMRSKVQARFLRECQERLRHALPLGAYLLKPVQRILKYHLLLQEIARHFEHKAGDDYELVLEAIDTMTCVAWYINDMKRKHEHAIRQQEIQSLLLGWKGPDLTSYGELVLEGTFRTQRVRHDRALFLFDKALLITKRRGDHYVYKSHIPCSSLMLIESTRDSLCFSLAHYKHGKQQHSLQAKSVEEKRVWTHHIKRLILENHHATIPQKAKEAILEMDLFCKPGEVGWGAQSLQPWHGALSLALTSHRTPAATGRSWKWGSHASTPEPGQRLRAWWRRKRRRKRRLWARTARRSCQGPGICSWSPRRSRYLHQPFKPQAGHVEHPKLLLEHPKLLLEHSHMGWGTPTPHPTIGDREPEHAAEDLQVLSSEEEEEEEEGEGAASILPPSVLDQASVIAERFGGG</sequence>
<keyword evidence="1" id="KW-0597">Phosphoprotein</keyword>
<dbReference type="PANTHER" id="PTHR45924:SF4">
    <property type="entry name" value="PLECKSTRIN HOMOLOGY DOMAIN-CONTAINING FAMILY G MEMBER 3"/>
    <property type="match status" value="1"/>
</dbReference>
<dbReference type="PROSITE" id="PS50010">
    <property type="entry name" value="DH_2"/>
    <property type="match status" value="1"/>
</dbReference>
<dbReference type="InterPro" id="IPR001849">
    <property type="entry name" value="PH_domain"/>
</dbReference>
<protein>
    <submittedName>
        <fullName evidence="5">PKHG3 protein</fullName>
    </submittedName>
</protein>
<dbReference type="SMART" id="SM00325">
    <property type="entry name" value="RhoGEF"/>
    <property type="match status" value="1"/>
</dbReference>
<reference evidence="5 6" key="1">
    <citation type="submission" date="2019-09" db="EMBL/GenBank/DDBJ databases">
        <title>Bird 10,000 Genomes (B10K) Project - Family phase.</title>
        <authorList>
            <person name="Zhang G."/>
        </authorList>
    </citation>
    <scope>NUCLEOTIDE SEQUENCE [LARGE SCALE GENOMIC DNA]</scope>
    <source>
        <strain evidence="5">B10K-DU-012-46</strain>
    </source>
</reference>
<dbReference type="GO" id="GO:0031267">
    <property type="term" value="F:small GTPase binding"/>
    <property type="evidence" value="ECO:0007669"/>
    <property type="project" value="TreeGrafter"/>
</dbReference>
<dbReference type="GO" id="GO:0005085">
    <property type="term" value="F:guanyl-nucleotide exchange factor activity"/>
    <property type="evidence" value="ECO:0007669"/>
    <property type="project" value="InterPro"/>
</dbReference>
<dbReference type="InterPro" id="IPR055251">
    <property type="entry name" value="SOS1_NGEF_PH"/>
</dbReference>
<dbReference type="SUPFAM" id="SSF50729">
    <property type="entry name" value="PH domain-like"/>
    <property type="match status" value="1"/>
</dbReference>
<organism evidence="5 6">
    <name type="scientific">Prunella fulvescens</name>
    <name type="common">Brown accentor</name>
    <dbReference type="NCBI Taxonomy" id="670355"/>
    <lineage>
        <taxon>Eukaryota</taxon>
        <taxon>Metazoa</taxon>
        <taxon>Chordata</taxon>
        <taxon>Craniata</taxon>
        <taxon>Vertebrata</taxon>
        <taxon>Euteleostomi</taxon>
        <taxon>Archelosauria</taxon>
        <taxon>Archosauria</taxon>
        <taxon>Dinosauria</taxon>
        <taxon>Saurischia</taxon>
        <taxon>Theropoda</taxon>
        <taxon>Coelurosauria</taxon>
        <taxon>Aves</taxon>
        <taxon>Neognathae</taxon>
        <taxon>Neoaves</taxon>
        <taxon>Telluraves</taxon>
        <taxon>Australaves</taxon>
        <taxon>Passeriformes</taxon>
        <taxon>Passeroidea</taxon>
        <taxon>Prunellidae</taxon>
        <taxon>Prunella</taxon>
    </lineage>
</organism>
<dbReference type="GO" id="GO:2000114">
    <property type="term" value="P:regulation of establishment of cell polarity"/>
    <property type="evidence" value="ECO:0007669"/>
    <property type="project" value="TreeGrafter"/>
</dbReference>
<feature type="domain" description="DH" evidence="4">
    <location>
        <begin position="51"/>
        <end position="232"/>
    </location>
</feature>
<evidence type="ECO:0000259" key="3">
    <source>
        <dbReference type="PROSITE" id="PS50003"/>
    </source>
</evidence>
<dbReference type="Pfam" id="PF00621">
    <property type="entry name" value="RhoGEF"/>
    <property type="match status" value="1"/>
</dbReference>
<dbReference type="EMBL" id="VZTP01042254">
    <property type="protein sequence ID" value="NXT16320.1"/>
    <property type="molecule type" value="Genomic_DNA"/>
</dbReference>
<dbReference type="FunFam" id="1.20.900.10:FF:000019">
    <property type="entry name" value="Pleckstrin homology domain-containing family G member 1"/>
    <property type="match status" value="1"/>
</dbReference>
<dbReference type="InterPro" id="IPR035899">
    <property type="entry name" value="DBL_dom_sf"/>
</dbReference>
<dbReference type="AlphaFoldDB" id="A0A7L3AF43"/>
<dbReference type="PROSITE" id="PS50003">
    <property type="entry name" value="PH_DOMAIN"/>
    <property type="match status" value="1"/>
</dbReference>
<feature type="domain" description="PH" evidence="3">
    <location>
        <begin position="256"/>
        <end position="354"/>
    </location>
</feature>
<dbReference type="SMART" id="SM00233">
    <property type="entry name" value="PH"/>
    <property type="match status" value="1"/>
</dbReference>
<gene>
    <name evidence="5" type="primary">Plekhg3</name>
    <name evidence="5" type="ORF">PRUFUL_R12174</name>
</gene>
<evidence type="ECO:0000259" key="4">
    <source>
        <dbReference type="PROSITE" id="PS50010"/>
    </source>
</evidence>
<evidence type="ECO:0000313" key="5">
    <source>
        <dbReference type="EMBL" id="NXT16320.1"/>
    </source>
</evidence>
<dbReference type="Pfam" id="PF22697">
    <property type="entry name" value="SOS1_NGEF_PH"/>
    <property type="match status" value="1"/>
</dbReference>
<dbReference type="InterPro" id="IPR011993">
    <property type="entry name" value="PH-like_dom_sf"/>
</dbReference>
<comment type="caution">
    <text evidence="5">The sequence shown here is derived from an EMBL/GenBank/DDBJ whole genome shotgun (WGS) entry which is preliminary data.</text>
</comment>
<dbReference type="CDD" id="cd13243">
    <property type="entry name" value="PH_PLEKHG1_G2_G3"/>
    <property type="match status" value="1"/>
</dbReference>
<accession>A0A7L3AF43</accession>
<proteinExistence type="predicted"/>
<dbReference type="Proteomes" id="UP000553798">
    <property type="component" value="Unassembled WGS sequence"/>
</dbReference>
<dbReference type="SUPFAM" id="SSF48065">
    <property type="entry name" value="DBL homology domain (DH-domain)"/>
    <property type="match status" value="1"/>
</dbReference>
<feature type="region of interest" description="Disordered" evidence="2">
    <location>
        <begin position="516"/>
        <end position="543"/>
    </location>
</feature>
<dbReference type="CDD" id="cd00160">
    <property type="entry name" value="RhoGEF"/>
    <property type="match status" value="1"/>
</dbReference>
<feature type="compositionally biased region" description="Acidic residues" evidence="2">
    <location>
        <begin position="524"/>
        <end position="534"/>
    </location>
</feature>
<dbReference type="Gene3D" id="1.20.900.10">
    <property type="entry name" value="Dbl homology (DH) domain"/>
    <property type="match status" value="1"/>
</dbReference>
<dbReference type="PANTHER" id="PTHR45924">
    <property type="entry name" value="FI17866P1"/>
    <property type="match status" value="1"/>
</dbReference>
<dbReference type="GO" id="GO:0005829">
    <property type="term" value="C:cytosol"/>
    <property type="evidence" value="ECO:0007669"/>
    <property type="project" value="UniProtKB-ARBA"/>
</dbReference>
<evidence type="ECO:0000313" key="6">
    <source>
        <dbReference type="Proteomes" id="UP000553798"/>
    </source>
</evidence>
<evidence type="ECO:0000256" key="2">
    <source>
        <dbReference type="SAM" id="MobiDB-lite"/>
    </source>
</evidence>
<name>A0A7L3AF43_9PASE</name>
<dbReference type="InterPro" id="IPR043324">
    <property type="entry name" value="PH_PLEKHG1_G2_G3"/>
</dbReference>
<evidence type="ECO:0000256" key="1">
    <source>
        <dbReference type="ARBA" id="ARBA00022553"/>
    </source>
</evidence>